<gene>
    <name evidence="7" type="ORF">BdWA1_001313</name>
</gene>
<dbReference type="InterPro" id="IPR016024">
    <property type="entry name" value="ARM-type_fold"/>
</dbReference>
<keyword evidence="3" id="KW-0498">Mitosis</keyword>
<dbReference type="GO" id="GO:0005634">
    <property type="term" value="C:nucleus"/>
    <property type="evidence" value="ECO:0007669"/>
    <property type="project" value="UniProtKB-SubCell"/>
</dbReference>
<name>A0AAD9PPG2_9APIC</name>
<dbReference type="GO" id="GO:0042393">
    <property type="term" value="F:histone binding"/>
    <property type="evidence" value="ECO:0007669"/>
    <property type="project" value="TreeGrafter"/>
</dbReference>
<dbReference type="InterPro" id="IPR032682">
    <property type="entry name" value="Cnd1_C"/>
</dbReference>
<evidence type="ECO:0000256" key="4">
    <source>
        <dbReference type="ARBA" id="ARBA00023242"/>
    </source>
</evidence>
<evidence type="ECO:0000256" key="5">
    <source>
        <dbReference type="ARBA" id="ARBA00023306"/>
    </source>
</evidence>
<keyword evidence="5" id="KW-0131">Cell cycle</keyword>
<dbReference type="InterPro" id="IPR026971">
    <property type="entry name" value="CND1/NCAPD3"/>
</dbReference>
<evidence type="ECO:0000313" key="7">
    <source>
        <dbReference type="EMBL" id="KAK2198302.1"/>
    </source>
</evidence>
<dbReference type="Proteomes" id="UP001214638">
    <property type="component" value="Unassembled WGS sequence"/>
</dbReference>
<dbReference type="GO" id="GO:0051301">
    <property type="term" value="P:cell division"/>
    <property type="evidence" value="ECO:0007669"/>
    <property type="project" value="UniProtKB-KW"/>
</dbReference>
<protein>
    <submittedName>
        <fullName evidence="7">Bifunctional Armadillo-type fold/Condensin complex subunit 1</fullName>
    </submittedName>
</protein>
<evidence type="ECO:0000313" key="8">
    <source>
        <dbReference type="Proteomes" id="UP001214638"/>
    </source>
</evidence>
<proteinExistence type="predicted"/>
<dbReference type="EMBL" id="JALLKP010000001">
    <property type="protein sequence ID" value="KAK2198302.1"/>
    <property type="molecule type" value="Genomic_DNA"/>
</dbReference>
<keyword evidence="2" id="KW-0132">Cell division</keyword>
<evidence type="ECO:0000256" key="3">
    <source>
        <dbReference type="ARBA" id="ARBA00022776"/>
    </source>
</evidence>
<evidence type="ECO:0000256" key="1">
    <source>
        <dbReference type="ARBA" id="ARBA00004123"/>
    </source>
</evidence>
<comment type="subcellular location">
    <subcellularLocation>
        <location evidence="1">Nucleus</location>
    </subcellularLocation>
</comment>
<dbReference type="GO" id="GO:0010032">
    <property type="term" value="P:meiotic chromosome condensation"/>
    <property type="evidence" value="ECO:0007669"/>
    <property type="project" value="TreeGrafter"/>
</dbReference>
<keyword evidence="4" id="KW-0539">Nucleus</keyword>
<dbReference type="RefSeq" id="XP_067805144.1">
    <property type="nucleotide sequence ID" value="XM_067946353.1"/>
</dbReference>
<dbReference type="SUPFAM" id="SSF48371">
    <property type="entry name" value="ARM repeat"/>
    <property type="match status" value="1"/>
</dbReference>
<dbReference type="Pfam" id="PF12717">
    <property type="entry name" value="Cnd1"/>
    <property type="match status" value="1"/>
</dbReference>
<evidence type="ECO:0000259" key="6">
    <source>
        <dbReference type="Pfam" id="PF12717"/>
    </source>
</evidence>
<dbReference type="GO" id="GO:0000796">
    <property type="term" value="C:condensin complex"/>
    <property type="evidence" value="ECO:0007669"/>
    <property type="project" value="TreeGrafter"/>
</dbReference>
<keyword evidence="8" id="KW-1185">Reference proteome</keyword>
<accession>A0AAD9PPG2</accession>
<dbReference type="KEGG" id="bdw:94335611"/>
<dbReference type="PANTHER" id="PTHR14222:SF2">
    <property type="entry name" value="CONDENSIN COMPLEX SUBUNIT 1"/>
    <property type="match status" value="1"/>
</dbReference>
<dbReference type="PANTHER" id="PTHR14222">
    <property type="entry name" value="CONDENSIN"/>
    <property type="match status" value="1"/>
</dbReference>
<dbReference type="GeneID" id="94335611"/>
<dbReference type="GO" id="GO:0000779">
    <property type="term" value="C:condensed chromosome, centromeric region"/>
    <property type="evidence" value="ECO:0007669"/>
    <property type="project" value="TreeGrafter"/>
</dbReference>
<comment type="caution">
    <text evidence="7">The sequence shown here is derived from an EMBL/GenBank/DDBJ whole genome shotgun (WGS) entry which is preliminary data.</text>
</comment>
<feature type="domain" description="Condensin complex subunit 1 C-terminal" evidence="6">
    <location>
        <begin position="1086"/>
        <end position="1233"/>
    </location>
</feature>
<dbReference type="GO" id="GO:0007076">
    <property type="term" value="P:mitotic chromosome condensation"/>
    <property type="evidence" value="ECO:0007669"/>
    <property type="project" value="InterPro"/>
</dbReference>
<organism evidence="7 8">
    <name type="scientific">Babesia duncani</name>
    <dbReference type="NCBI Taxonomy" id="323732"/>
    <lineage>
        <taxon>Eukaryota</taxon>
        <taxon>Sar</taxon>
        <taxon>Alveolata</taxon>
        <taxon>Apicomplexa</taxon>
        <taxon>Aconoidasida</taxon>
        <taxon>Piroplasmida</taxon>
        <taxon>Babesiidae</taxon>
        <taxon>Babesia</taxon>
    </lineage>
</organism>
<sequence length="1361" mass="150424">MASGQVLHIFETPESLDLASVLRCPDPGDEFRLSAYNADDVENWSEADVSIAVSMIVDVTCGNVCDVIDVLTIPVFHAAFNLIRYYPNLSPSRQVTLCAAFSSFSAKALELLRAIPANPYFTAKDTLDNCTYVELEDKMLTFTNFETQYQCTKRLEELRIGPSHIGSVVRSLVQLVNFLSCMCLKVATSVAPRNLGMAPPSLRVTTSPRRIGSKRRKLQDDATVNLQALDSLVDSMLAISSLDFDTIFSGAYGGAGKPSGPFSRLLLSSICGAMGHVGIEQRAKLAKALCLFARYKLSILLQFNPQLLDLDYLNDSDKGSGLECIGDELEWVTIIAQESKTNHNSCIAECLEMMGDTIIPNLVMKQIITIVKDTWSLQSESAMSSSVQAELLNIGTFIERMAKLVPLSCLNAMDQLRLLFDICSYSLRKSVMEAVKTLIIVARHVDNDQCDSDTARSCAMQREKLLALLQSRQYDSYMYARASLCKAFQDLVKLEALPIRWYTITTDLALERLMDKGSQVRQRALGLLAALVVDVTKRLYRVKLNVPTLKFDLDVINRHLNSIQNLPQEDNIDEITKYLQEHLGLSPSLEKDCISTLCTRLEYANEMYASVLDIAQKVQQAIEIANEMLNSSIETDQKAAIKFIATCHFMDIKAATQGLENVWQLAWSNNQNVIDAVLLEFKRVYFENKDHIAIANGLIEMVSTCTFSIVASIEKIFEINATRQVPPLMHLDKLFVALLKLAVGPSVQVGKDSLPRVALGLCRLIIVCICPSADNAVAQSIRNLDQKKLSCIKNLLQATARVDWCCFAQLCIIVQHGFGNGLAKIAEIAYSLLIASIGSNEPGWFAAAQAVVDLTFAHYVNPELLWQRFISQLLLEILNGARNNIALTQLLFTSGHVAVRTAIAMDKLHTRLKNARNRDSQGAQFNMGMASTNEHEHEIFERMVDQSLVCDNLLGGPIRNLLIAALLDPASLLLNPHPEHLRLLRTAAAISTCKYAAISRQFCNDAPNSNVKGTMLEVILAMLMGGTLHSVQPTGANSVEATPTRLDGSTLEISGQFSSTAQTSTGLQCSLEASLDLGLVEVPASLRSTLIISYGDLLVRHPNLIEPWNNTISQCLEDPQDLVRYTMVMVFTHLVMNDMVKPKALVLGAIMFLVLDPNPKISSCAKTFFTQVHKKNGNAIYNCFPQLLSNLACMRPQFNMAQRMVILTMLLECIEGHRQLESTVGKIAQRLHGMDSGDACAISIYAQALVRINHDEKCLAKLIQALPQIRRLILESNVLLAALLQIARKARQVKNRTAALDESQPETESTNLKDLSLELVSKLHALFGNVKSPHVTSIANQAEHVLSLDISETKPQMNILS</sequence>
<reference evidence="7" key="1">
    <citation type="journal article" date="2023" name="Nat. Microbiol.">
        <title>Babesia duncani multi-omics identifies virulence factors and drug targets.</title>
        <authorList>
            <person name="Singh P."/>
            <person name="Lonardi S."/>
            <person name="Liang Q."/>
            <person name="Vydyam P."/>
            <person name="Khabirova E."/>
            <person name="Fang T."/>
            <person name="Gihaz S."/>
            <person name="Thekkiniath J."/>
            <person name="Munshi M."/>
            <person name="Abel S."/>
            <person name="Ciampossin L."/>
            <person name="Batugedara G."/>
            <person name="Gupta M."/>
            <person name="Lu X.M."/>
            <person name="Lenz T."/>
            <person name="Chakravarty S."/>
            <person name="Cornillot E."/>
            <person name="Hu Y."/>
            <person name="Ma W."/>
            <person name="Gonzalez L.M."/>
            <person name="Sanchez S."/>
            <person name="Estrada K."/>
            <person name="Sanchez-Flores A."/>
            <person name="Montero E."/>
            <person name="Harb O.S."/>
            <person name="Le Roch K.G."/>
            <person name="Mamoun C.B."/>
        </authorList>
    </citation>
    <scope>NUCLEOTIDE SEQUENCE</scope>
    <source>
        <strain evidence="7">WA1</strain>
    </source>
</reference>
<evidence type="ECO:0000256" key="2">
    <source>
        <dbReference type="ARBA" id="ARBA00022618"/>
    </source>
</evidence>